<evidence type="ECO:0000313" key="3">
    <source>
        <dbReference type="EMBL" id="OGN16654.1"/>
    </source>
</evidence>
<gene>
    <name evidence="3" type="ORF">A3C81_01675</name>
</gene>
<dbReference type="AlphaFoldDB" id="A0A1F8FU03"/>
<evidence type="ECO:0000259" key="2">
    <source>
        <dbReference type="PROSITE" id="PS51841"/>
    </source>
</evidence>
<protein>
    <recommendedName>
        <fullName evidence="2">LTD domain-containing protein</fullName>
    </recommendedName>
</protein>
<proteinExistence type="predicted"/>
<accession>A0A1F8FU03</accession>
<dbReference type="InterPro" id="IPR001322">
    <property type="entry name" value="Lamin_tail_dom"/>
</dbReference>
<dbReference type="Gene3D" id="2.60.40.1260">
    <property type="entry name" value="Lamin Tail domain"/>
    <property type="match status" value="1"/>
</dbReference>
<dbReference type="EMBL" id="MGJY01000007">
    <property type="protein sequence ID" value="OGN16654.1"/>
    <property type="molecule type" value="Genomic_DNA"/>
</dbReference>
<evidence type="ECO:0000256" key="1">
    <source>
        <dbReference type="SAM" id="MobiDB-lite"/>
    </source>
</evidence>
<dbReference type="SUPFAM" id="SSF74853">
    <property type="entry name" value="Lamin A/C globular tail domain"/>
    <property type="match status" value="1"/>
</dbReference>
<organism evidence="3 4">
    <name type="scientific">Candidatus Yanofskybacteria bacterium RIFCSPHIGHO2_02_FULL_46_19</name>
    <dbReference type="NCBI Taxonomy" id="1802684"/>
    <lineage>
        <taxon>Bacteria</taxon>
        <taxon>Candidatus Yanofskyibacteriota</taxon>
    </lineage>
</organism>
<feature type="region of interest" description="Disordered" evidence="1">
    <location>
        <begin position="139"/>
        <end position="158"/>
    </location>
</feature>
<sequence length="158" mass="16754">MGTSASANDEWIELYNNTASAVDLNGWKLQSTTGSNPDPVINLAGLIEPFGYFLLERTDDTTISDIAASQLYTGALNNACESLELRDNGGNVRDFVDCAGSWYAGDNTAKSTMERVDLAQPGASQSNWASNNGFVVNGHDGSGNAIRGTPKSRNSANQ</sequence>
<evidence type="ECO:0000313" key="4">
    <source>
        <dbReference type="Proteomes" id="UP000177796"/>
    </source>
</evidence>
<reference evidence="3 4" key="1">
    <citation type="journal article" date="2016" name="Nat. Commun.">
        <title>Thousands of microbial genomes shed light on interconnected biogeochemical processes in an aquifer system.</title>
        <authorList>
            <person name="Anantharaman K."/>
            <person name="Brown C.T."/>
            <person name="Hug L.A."/>
            <person name="Sharon I."/>
            <person name="Castelle C.J."/>
            <person name="Probst A.J."/>
            <person name="Thomas B.C."/>
            <person name="Singh A."/>
            <person name="Wilkins M.J."/>
            <person name="Karaoz U."/>
            <person name="Brodie E.L."/>
            <person name="Williams K.H."/>
            <person name="Hubbard S.S."/>
            <person name="Banfield J.F."/>
        </authorList>
    </citation>
    <scope>NUCLEOTIDE SEQUENCE [LARGE SCALE GENOMIC DNA]</scope>
</reference>
<name>A0A1F8FU03_9BACT</name>
<dbReference type="PROSITE" id="PS51841">
    <property type="entry name" value="LTD"/>
    <property type="match status" value="1"/>
</dbReference>
<dbReference type="Pfam" id="PF00932">
    <property type="entry name" value="LTD"/>
    <property type="match status" value="1"/>
</dbReference>
<dbReference type="InterPro" id="IPR036415">
    <property type="entry name" value="Lamin_tail_dom_sf"/>
</dbReference>
<comment type="caution">
    <text evidence="3">The sequence shown here is derived from an EMBL/GenBank/DDBJ whole genome shotgun (WGS) entry which is preliminary data.</text>
</comment>
<dbReference type="Proteomes" id="UP000177796">
    <property type="component" value="Unassembled WGS sequence"/>
</dbReference>
<feature type="domain" description="LTD" evidence="2">
    <location>
        <begin position="1"/>
        <end position="97"/>
    </location>
</feature>